<feature type="domain" description="ABM" evidence="1">
    <location>
        <begin position="2"/>
        <end position="90"/>
    </location>
</feature>
<dbReference type="Gene3D" id="3.30.70.100">
    <property type="match status" value="1"/>
</dbReference>
<dbReference type="InterPro" id="IPR050744">
    <property type="entry name" value="AI-2_Isomerase_LsrG"/>
</dbReference>
<dbReference type="SUPFAM" id="SSF54909">
    <property type="entry name" value="Dimeric alpha+beta barrel"/>
    <property type="match status" value="1"/>
</dbReference>
<dbReference type="Pfam" id="PF03992">
    <property type="entry name" value="ABM"/>
    <property type="match status" value="1"/>
</dbReference>
<gene>
    <name evidence="2" type="ORF">WN71_008295</name>
</gene>
<comment type="caution">
    <text evidence="2">The sequence shown here is derived from an EMBL/GenBank/DDBJ whole genome shotgun (WGS) entry which is preliminary data.</text>
</comment>
<dbReference type="PANTHER" id="PTHR33336">
    <property type="entry name" value="QUINOL MONOOXYGENASE YGIN-RELATED"/>
    <property type="match status" value="1"/>
</dbReference>
<organism evidence="2 3">
    <name type="scientific">Streptomyces mangrovisoli</name>
    <dbReference type="NCBI Taxonomy" id="1428628"/>
    <lineage>
        <taxon>Bacteria</taxon>
        <taxon>Bacillati</taxon>
        <taxon>Actinomycetota</taxon>
        <taxon>Actinomycetes</taxon>
        <taxon>Kitasatosporales</taxon>
        <taxon>Streptomycetaceae</taxon>
        <taxon>Streptomyces</taxon>
    </lineage>
</organism>
<dbReference type="GO" id="GO:0003824">
    <property type="term" value="F:catalytic activity"/>
    <property type="evidence" value="ECO:0007669"/>
    <property type="project" value="TreeGrafter"/>
</dbReference>
<evidence type="ECO:0000313" key="3">
    <source>
        <dbReference type="Proteomes" id="UP000034196"/>
    </source>
</evidence>
<proteinExistence type="predicted"/>
<dbReference type="PROSITE" id="PS51725">
    <property type="entry name" value="ABM"/>
    <property type="match status" value="1"/>
</dbReference>
<evidence type="ECO:0000259" key="1">
    <source>
        <dbReference type="PROSITE" id="PS51725"/>
    </source>
</evidence>
<protein>
    <recommendedName>
        <fullName evidence="1">ABM domain-containing protein</fullName>
    </recommendedName>
</protein>
<dbReference type="PANTHER" id="PTHR33336:SF14">
    <property type="entry name" value="ANTIBIOTIC BIOSYNTHESIS MONOOXYGENASE"/>
    <property type="match status" value="1"/>
</dbReference>
<dbReference type="AlphaFoldDB" id="A0A1J4P0Z5"/>
<sequence>MLIVLTRARAVTGSRDRLVTAAVEMARDTRGAPGCVSYTFAADLEDPDVIVCTEVWADRAALDAHLAHPRTSTFLTRVDGLTEAVPEATLHTTTG</sequence>
<dbReference type="Proteomes" id="UP000034196">
    <property type="component" value="Unassembled WGS sequence"/>
</dbReference>
<keyword evidence="3" id="KW-1185">Reference proteome</keyword>
<reference evidence="2" key="1">
    <citation type="submission" date="2016-10" db="EMBL/GenBank/DDBJ databases">
        <title>Genome sequence of Streptomyces mangrovisoli MUSC 149.</title>
        <authorList>
            <person name="Lee L.-H."/>
            <person name="Ser H.-L."/>
        </authorList>
    </citation>
    <scope>NUCLEOTIDE SEQUENCE [LARGE SCALE GENOMIC DNA]</scope>
    <source>
        <strain evidence="2">MUSC 149</strain>
    </source>
</reference>
<accession>A0A1J4P0Z5</accession>
<name>A0A1J4P0Z5_9ACTN</name>
<dbReference type="InterPro" id="IPR007138">
    <property type="entry name" value="ABM_dom"/>
</dbReference>
<dbReference type="EMBL" id="LAVA02000016">
    <property type="protein sequence ID" value="OIJ68409.1"/>
    <property type="molecule type" value="Genomic_DNA"/>
</dbReference>
<dbReference type="STRING" id="1428628.WN71_008295"/>
<dbReference type="InterPro" id="IPR011008">
    <property type="entry name" value="Dimeric_a/b-barrel"/>
</dbReference>
<dbReference type="RefSeq" id="WP_052742977.1">
    <property type="nucleotide sequence ID" value="NZ_LAVA02000016.1"/>
</dbReference>
<evidence type="ECO:0000313" key="2">
    <source>
        <dbReference type="EMBL" id="OIJ68409.1"/>
    </source>
</evidence>